<gene>
    <name evidence="1" type="ORF">COLO4_12951</name>
</gene>
<dbReference type="EMBL" id="AWUE01014983">
    <property type="protein sequence ID" value="OMP00058.1"/>
    <property type="molecule type" value="Genomic_DNA"/>
</dbReference>
<evidence type="ECO:0000313" key="1">
    <source>
        <dbReference type="EMBL" id="OMP00058.1"/>
    </source>
</evidence>
<accession>A0A1R3JZ94</accession>
<sequence>MCTSEIEIAGVKVKASILNSTRRPDIVIVEKNGCCFFVLELDALLFRNDDHWPSFTGLGEFLGDDNICFVGKVKNALWQELADKFAMNFGMEPQGSIDFKTKYLSDEEIKYTVHDAYRAYAIGNKLLGLIWTF</sequence>
<reference evidence="2" key="1">
    <citation type="submission" date="2013-09" db="EMBL/GenBank/DDBJ databases">
        <title>Corchorus olitorius genome sequencing.</title>
        <authorList>
            <person name="Alam M."/>
            <person name="Haque M.S."/>
            <person name="Islam M.S."/>
            <person name="Emdad E.M."/>
            <person name="Islam M.M."/>
            <person name="Ahmed B."/>
            <person name="Halim A."/>
            <person name="Hossen Q.M.M."/>
            <person name="Hossain M.Z."/>
            <person name="Ahmed R."/>
            <person name="Khan M.M."/>
            <person name="Islam R."/>
            <person name="Rashid M.M."/>
            <person name="Khan S.A."/>
            <person name="Rahman M.S."/>
            <person name="Alam M."/>
            <person name="Yahiya A.S."/>
            <person name="Khan M.S."/>
            <person name="Azam M.S."/>
            <person name="Haque T."/>
            <person name="Lashkar M.Z.H."/>
            <person name="Akhand A.I."/>
            <person name="Morshed G."/>
            <person name="Roy S."/>
            <person name="Uddin K.S."/>
            <person name="Rabeya T."/>
            <person name="Hossain A.S."/>
            <person name="Chowdhury A."/>
            <person name="Snigdha A.R."/>
            <person name="Mortoza M.S."/>
            <person name="Matin S.A."/>
            <person name="Hoque S.M.E."/>
            <person name="Islam M.K."/>
            <person name="Roy D.K."/>
            <person name="Haider R."/>
            <person name="Moosa M.M."/>
            <person name="Elias S.M."/>
            <person name="Hasan A.M."/>
            <person name="Jahan S."/>
            <person name="Shafiuddin M."/>
            <person name="Mahmood N."/>
            <person name="Shommy N.S."/>
        </authorList>
    </citation>
    <scope>NUCLEOTIDE SEQUENCE [LARGE SCALE GENOMIC DNA]</scope>
    <source>
        <strain evidence="2">cv. O-4</strain>
    </source>
</reference>
<dbReference type="AlphaFoldDB" id="A0A1R3JZ94"/>
<proteinExistence type="predicted"/>
<comment type="caution">
    <text evidence="1">The sequence shown here is derived from an EMBL/GenBank/DDBJ whole genome shotgun (WGS) entry which is preliminary data.</text>
</comment>
<protein>
    <submittedName>
        <fullName evidence="1">Uncharacterized protein</fullName>
    </submittedName>
</protein>
<name>A0A1R3JZ94_9ROSI</name>
<evidence type="ECO:0000313" key="2">
    <source>
        <dbReference type="Proteomes" id="UP000187203"/>
    </source>
</evidence>
<keyword evidence="2" id="KW-1185">Reference proteome</keyword>
<organism evidence="1 2">
    <name type="scientific">Corchorus olitorius</name>
    <dbReference type="NCBI Taxonomy" id="93759"/>
    <lineage>
        <taxon>Eukaryota</taxon>
        <taxon>Viridiplantae</taxon>
        <taxon>Streptophyta</taxon>
        <taxon>Embryophyta</taxon>
        <taxon>Tracheophyta</taxon>
        <taxon>Spermatophyta</taxon>
        <taxon>Magnoliopsida</taxon>
        <taxon>eudicotyledons</taxon>
        <taxon>Gunneridae</taxon>
        <taxon>Pentapetalae</taxon>
        <taxon>rosids</taxon>
        <taxon>malvids</taxon>
        <taxon>Malvales</taxon>
        <taxon>Malvaceae</taxon>
        <taxon>Grewioideae</taxon>
        <taxon>Apeibeae</taxon>
        <taxon>Corchorus</taxon>
    </lineage>
</organism>
<dbReference type="Proteomes" id="UP000187203">
    <property type="component" value="Unassembled WGS sequence"/>
</dbReference>